<accession>A0A0C9UKF6</accession>
<protein>
    <submittedName>
        <fullName evidence="2">Uncharacterized protein</fullName>
    </submittedName>
</protein>
<reference evidence="2 3" key="1">
    <citation type="submission" date="2014-06" db="EMBL/GenBank/DDBJ databases">
        <title>Evolutionary Origins and Diversification of the Mycorrhizal Mutualists.</title>
        <authorList>
            <consortium name="DOE Joint Genome Institute"/>
            <consortium name="Mycorrhizal Genomics Consortium"/>
            <person name="Kohler A."/>
            <person name="Kuo A."/>
            <person name="Nagy L.G."/>
            <person name="Floudas D."/>
            <person name="Copeland A."/>
            <person name="Barry K.W."/>
            <person name="Cichocki N."/>
            <person name="Veneault-Fourrey C."/>
            <person name="LaButti K."/>
            <person name="Lindquist E.A."/>
            <person name="Lipzen A."/>
            <person name="Lundell T."/>
            <person name="Morin E."/>
            <person name="Murat C."/>
            <person name="Riley R."/>
            <person name="Ohm R."/>
            <person name="Sun H."/>
            <person name="Tunlid A."/>
            <person name="Henrissat B."/>
            <person name="Grigoriev I.V."/>
            <person name="Hibbett D.S."/>
            <person name="Martin F."/>
        </authorList>
    </citation>
    <scope>NUCLEOTIDE SEQUENCE [LARGE SCALE GENOMIC DNA]</scope>
    <source>
        <strain evidence="2 3">SS14</strain>
    </source>
</reference>
<dbReference type="AlphaFoldDB" id="A0A0C9UKF6"/>
<dbReference type="OrthoDB" id="3238562at2759"/>
<dbReference type="SUPFAM" id="SSF50978">
    <property type="entry name" value="WD40 repeat-like"/>
    <property type="match status" value="1"/>
</dbReference>
<evidence type="ECO:0000313" key="3">
    <source>
        <dbReference type="Proteomes" id="UP000054279"/>
    </source>
</evidence>
<keyword evidence="1" id="KW-0472">Membrane</keyword>
<evidence type="ECO:0000313" key="2">
    <source>
        <dbReference type="EMBL" id="KIJ35329.1"/>
    </source>
</evidence>
<dbReference type="Gene3D" id="2.130.10.10">
    <property type="entry name" value="YVTN repeat-like/Quinoprotein amine dehydrogenase"/>
    <property type="match status" value="1"/>
</dbReference>
<keyword evidence="1" id="KW-1133">Transmembrane helix</keyword>
<proteinExistence type="predicted"/>
<keyword evidence="1" id="KW-0812">Transmembrane</keyword>
<dbReference type="EMBL" id="KN837190">
    <property type="protein sequence ID" value="KIJ35329.1"/>
    <property type="molecule type" value="Genomic_DNA"/>
</dbReference>
<organism evidence="2 3">
    <name type="scientific">Sphaerobolus stellatus (strain SS14)</name>
    <dbReference type="NCBI Taxonomy" id="990650"/>
    <lineage>
        <taxon>Eukaryota</taxon>
        <taxon>Fungi</taxon>
        <taxon>Dikarya</taxon>
        <taxon>Basidiomycota</taxon>
        <taxon>Agaricomycotina</taxon>
        <taxon>Agaricomycetes</taxon>
        <taxon>Phallomycetidae</taxon>
        <taxon>Geastrales</taxon>
        <taxon>Sphaerobolaceae</taxon>
        <taxon>Sphaerobolus</taxon>
    </lineage>
</organism>
<dbReference type="HOGENOM" id="CLU_702424_0_0_1"/>
<evidence type="ECO:0000256" key="1">
    <source>
        <dbReference type="SAM" id="Phobius"/>
    </source>
</evidence>
<dbReference type="Proteomes" id="UP000054279">
    <property type="component" value="Unassembled WGS sequence"/>
</dbReference>
<gene>
    <name evidence="2" type="ORF">M422DRAFT_51577</name>
</gene>
<dbReference type="InterPro" id="IPR036322">
    <property type="entry name" value="WD40_repeat_dom_sf"/>
</dbReference>
<feature type="transmembrane region" description="Helical" evidence="1">
    <location>
        <begin position="297"/>
        <end position="316"/>
    </location>
</feature>
<dbReference type="InterPro" id="IPR015943">
    <property type="entry name" value="WD40/YVTN_repeat-like_dom_sf"/>
</dbReference>
<name>A0A0C9UKF6_SPHS4</name>
<keyword evidence="3" id="KW-1185">Reference proteome</keyword>
<sequence>MPAFSPAEVSTNADYTPGRTEAFPLGSDSQVIIWSLAKKTREYTVNCKSYGDVTDILWASLQPNLLYLIFSTADGSIHVFNVKLDTHQRTIHAFTQSVQKMDFDIFHNRLAAVGQGELKVWDIDQDWSISLLATVTSSGLIAKTVHFFDDGQCILAGYMESHWIRIPKAAISPSGRYFLVHNMRTGCDAYTIPEMGRHALSTFSAPVTSRKPIGVGFASGGSLVMQGGSRGRLYLHRFESATLFQTLQHRSRGLLQAIDGHSFRDQHWIAGAMSTEPYTIQLWNPKSLSKWKDGKKIQALVLIPFILCLLGFGCIYPPRLGIDVMTTVTVTVTTTPEYIEPTSIPPITEITYMSHTTQSSNSMPTEARIQEASTCEMRATATCASPDVALLTA</sequence>